<keyword evidence="1" id="KW-1133">Transmembrane helix</keyword>
<reference evidence="2" key="1">
    <citation type="submission" date="2021-01" db="EMBL/GenBank/DDBJ databases">
        <authorList>
            <person name="Li R."/>
            <person name="Bekaert M."/>
        </authorList>
    </citation>
    <scope>NUCLEOTIDE SEQUENCE</scope>
    <source>
        <strain evidence="2">Farmed</strain>
    </source>
</reference>
<evidence type="ECO:0000256" key="1">
    <source>
        <dbReference type="SAM" id="Phobius"/>
    </source>
</evidence>
<accession>A0A812CUE1</accession>
<gene>
    <name evidence="2" type="ORF">SPHA_40787</name>
</gene>
<dbReference type="EMBL" id="CAHIKZ030001936">
    <property type="protein sequence ID" value="CAE1277671.1"/>
    <property type="molecule type" value="Genomic_DNA"/>
</dbReference>
<evidence type="ECO:0000313" key="2">
    <source>
        <dbReference type="EMBL" id="CAE1277671.1"/>
    </source>
</evidence>
<feature type="transmembrane region" description="Helical" evidence="1">
    <location>
        <begin position="117"/>
        <end position="138"/>
    </location>
</feature>
<dbReference type="AlphaFoldDB" id="A0A812CUE1"/>
<feature type="transmembrane region" description="Helical" evidence="1">
    <location>
        <begin position="158"/>
        <end position="177"/>
    </location>
</feature>
<feature type="transmembrane region" description="Helical" evidence="1">
    <location>
        <begin position="226"/>
        <end position="246"/>
    </location>
</feature>
<sequence>MLSLQPFSESILPSFFPILFHRPLFLFSIFIPKSTILLFLYLFLHDTSSSTSFFFSMLSLQPFSESILPSFFFLSNSLSSTTFSLFQFYALIKNSIFLSFFTIPLHRHLFFQSFNPFLSQFYLPSFQFSFIDHFFFFHFYTQINISTFFSFNPFLSQFYLPSFQFSFIEYFFSFPFLYTNQHIYFFFCLFLSRFFFIDIFFSMLSLQPFSESIYLPSFQFSFIDHFFLFSIFIPKSTILFFFFFLHDSSSSTSFFLSMLSLQPFSESILPSFFPILFHRPLFLFSIFIP</sequence>
<feature type="transmembrane region" description="Helical" evidence="1">
    <location>
        <begin position="184"/>
        <end position="206"/>
    </location>
</feature>
<organism evidence="2 3">
    <name type="scientific">Acanthosepion pharaonis</name>
    <name type="common">Pharaoh cuttlefish</name>
    <name type="synonym">Sepia pharaonis</name>
    <dbReference type="NCBI Taxonomy" id="158019"/>
    <lineage>
        <taxon>Eukaryota</taxon>
        <taxon>Metazoa</taxon>
        <taxon>Spiralia</taxon>
        <taxon>Lophotrochozoa</taxon>
        <taxon>Mollusca</taxon>
        <taxon>Cephalopoda</taxon>
        <taxon>Coleoidea</taxon>
        <taxon>Decapodiformes</taxon>
        <taxon>Sepiida</taxon>
        <taxon>Sepiina</taxon>
        <taxon>Sepiidae</taxon>
        <taxon>Acanthosepion</taxon>
    </lineage>
</organism>
<comment type="caution">
    <text evidence="2">The sequence shown here is derived from an EMBL/GenBank/DDBJ whole genome shotgun (WGS) entry which is preliminary data.</text>
</comment>
<keyword evidence="3" id="KW-1185">Reference proteome</keyword>
<keyword evidence="1" id="KW-0472">Membrane</keyword>
<evidence type="ECO:0000313" key="3">
    <source>
        <dbReference type="Proteomes" id="UP000597762"/>
    </source>
</evidence>
<proteinExistence type="predicted"/>
<dbReference type="Proteomes" id="UP000597762">
    <property type="component" value="Unassembled WGS sequence"/>
</dbReference>
<feature type="transmembrane region" description="Helical" evidence="1">
    <location>
        <begin position="86"/>
        <end position="105"/>
    </location>
</feature>
<keyword evidence="1" id="KW-0812">Transmembrane</keyword>
<feature type="transmembrane region" description="Helical" evidence="1">
    <location>
        <begin position="53"/>
        <end position="74"/>
    </location>
</feature>
<protein>
    <submittedName>
        <fullName evidence="2">Uncharacterized protein</fullName>
    </submittedName>
</protein>
<feature type="transmembrane region" description="Helical" evidence="1">
    <location>
        <begin position="24"/>
        <end position="44"/>
    </location>
</feature>
<name>A0A812CUE1_ACAPH</name>